<evidence type="ECO:0000313" key="9">
    <source>
        <dbReference type="Proteomes" id="UP000824890"/>
    </source>
</evidence>
<organism evidence="8 9">
    <name type="scientific">Brassica napus</name>
    <name type="common">Rape</name>
    <dbReference type="NCBI Taxonomy" id="3708"/>
    <lineage>
        <taxon>Eukaryota</taxon>
        <taxon>Viridiplantae</taxon>
        <taxon>Streptophyta</taxon>
        <taxon>Embryophyta</taxon>
        <taxon>Tracheophyta</taxon>
        <taxon>Spermatophyta</taxon>
        <taxon>Magnoliopsida</taxon>
        <taxon>eudicotyledons</taxon>
        <taxon>Gunneridae</taxon>
        <taxon>Pentapetalae</taxon>
        <taxon>rosids</taxon>
        <taxon>malvids</taxon>
        <taxon>Brassicales</taxon>
        <taxon>Brassicaceae</taxon>
        <taxon>Brassiceae</taxon>
        <taxon>Brassica</taxon>
    </lineage>
</organism>
<dbReference type="Proteomes" id="UP000824890">
    <property type="component" value="Unassembled WGS sequence"/>
</dbReference>
<evidence type="ECO:0000256" key="5">
    <source>
        <dbReference type="ARBA" id="ARBA00022845"/>
    </source>
</evidence>
<dbReference type="EMBL" id="JAGKQM010000006">
    <property type="protein sequence ID" value="KAH0922708.1"/>
    <property type="molecule type" value="Genomic_DNA"/>
</dbReference>
<gene>
    <name evidence="8" type="ORF">HID58_022726</name>
</gene>
<evidence type="ECO:0000256" key="2">
    <source>
        <dbReference type="ARBA" id="ARBA00005497"/>
    </source>
</evidence>
<protein>
    <recommendedName>
        <fullName evidence="7">MI domain-containing protein</fullName>
    </recommendedName>
</protein>
<proteinExistence type="inferred from homology"/>
<comment type="subcellular location">
    <subcellularLocation>
        <location evidence="1">Cytoplasm</location>
    </subcellularLocation>
</comment>
<name>A0ABQ8D033_BRANA</name>
<keyword evidence="4" id="KW-0677">Repeat</keyword>
<dbReference type="PROSITE" id="PS51366">
    <property type="entry name" value="MI"/>
    <property type="match status" value="1"/>
</dbReference>
<sequence length="433" mass="48619">MHRFLRNQSCLRAIPRLSPSLIPHQKPCIVDPVSLANSVITVPDEPLRFYYPTFPIGYGFKFPTMVHGSGLVDMVPFTEAVVVYADSVKKKKMNKHKSLFPACLAVSLPVDFDIEQDLREIGLSEYHPYFVKRLVSIAMDRNHKEKEKEKEKASRLYADVVSPDQIRVGFIRFIESVGDLALHIPDLLALFIARAIVDEILPPVFLARANKTLPESSEGFQVILTVEKSYLWAPHHAELVENRWACRCIRELSGSFFHHEVVKRSLVQAMESPTLDAKTVERSCRGSLEDLGSPEYNSVFLKKLMEMFSTGDFINGFILLAEDTALPPKSTGSETARHAGKRLLRSWGGGTGWAVEDAKDKIWKLLEEYETGGRKKDGMLNLLEECFAQGIITTNQMTKGFGRVKESLDDLSLDIPNAKWLVHNGCGCPAPDS</sequence>
<dbReference type="PANTHER" id="PTHR12626:SF12">
    <property type="entry name" value="MA3 DOMAIN-CONTAINING TRANSLATION REGULATORY FACTOR 4"/>
    <property type="match status" value="1"/>
</dbReference>
<evidence type="ECO:0000256" key="4">
    <source>
        <dbReference type="ARBA" id="ARBA00022737"/>
    </source>
</evidence>
<keyword evidence="3" id="KW-0963">Cytoplasm</keyword>
<reference evidence="8 9" key="1">
    <citation type="submission" date="2021-05" db="EMBL/GenBank/DDBJ databases">
        <title>Genome Assembly of Synthetic Allotetraploid Brassica napus Reveals Homoeologous Exchanges between Subgenomes.</title>
        <authorList>
            <person name="Davis J.T."/>
        </authorList>
    </citation>
    <scope>NUCLEOTIDE SEQUENCE [LARGE SCALE GENOMIC DNA]</scope>
    <source>
        <strain evidence="9">cv. Da-Ae</strain>
        <tissue evidence="8">Seedling</tissue>
    </source>
</reference>
<dbReference type="SUPFAM" id="SSF48371">
    <property type="entry name" value="ARM repeat"/>
    <property type="match status" value="2"/>
</dbReference>
<dbReference type="InterPro" id="IPR016024">
    <property type="entry name" value="ARM-type_fold"/>
</dbReference>
<comment type="similarity">
    <text evidence="2">Belongs to the PDCD4 family.</text>
</comment>
<dbReference type="Gene3D" id="1.25.40.180">
    <property type="match status" value="3"/>
</dbReference>
<keyword evidence="9" id="KW-1185">Reference proteome</keyword>
<dbReference type="PANTHER" id="PTHR12626">
    <property type="entry name" value="PROGRAMMED CELL DEATH 4"/>
    <property type="match status" value="1"/>
</dbReference>
<dbReference type="InterPro" id="IPR039778">
    <property type="entry name" value="PDCD4"/>
</dbReference>
<keyword evidence="6" id="KW-0539">Nucleus</keyword>
<feature type="domain" description="MI" evidence="7">
    <location>
        <begin position="93"/>
        <end position="211"/>
    </location>
</feature>
<dbReference type="SMART" id="SM00544">
    <property type="entry name" value="MA3"/>
    <property type="match status" value="1"/>
</dbReference>
<evidence type="ECO:0000259" key="7">
    <source>
        <dbReference type="PROSITE" id="PS51366"/>
    </source>
</evidence>
<keyword evidence="5" id="KW-0810">Translation regulation</keyword>
<accession>A0ABQ8D033</accession>
<evidence type="ECO:0000256" key="3">
    <source>
        <dbReference type="ARBA" id="ARBA00022490"/>
    </source>
</evidence>
<dbReference type="InterPro" id="IPR003891">
    <property type="entry name" value="Initiation_fac_eIF4g_MI"/>
</dbReference>
<evidence type="ECO:0000256" key="1">
    <source>
        <dbReference type="ARBA" id="ARBA00004496"/>
    </source>
</evidence>
<evidence type="ECO:0000313" key="8">
    <source>
        <dbReference type="EMBL" id="KAH0922708.1"/>
    </source>
</evidence>
<evidence type="ECO:0000256" key="6">
    <source>
        <dbReference type="ARBA" id="ARBA00023242"/>
    </source>
</evidence>
<comment type="caution">
    <text evidence="8">The sequence shown here is derived from an EMBL/GenBank/DDBJ whole genome shotgun (WGS) entry which is preliminary data.</text>
</comment>
<dbReference type="Pfam" id="PF02847">
    <property type="entry name" value="MA3"/>
    <property type="match status" value="2"/>
</dbReference>